<evidence type="ECO:0000313" key="3">
    <source>
        <dbReference type="Proteomes" id="UP000009234"/>
    </source>
</evidence>
<evidence type="ECO:0000259" key="1">
    <source>
        <dbReference type="Pfam" id="PF03551"/>
    </source>
</evidence>
<gene>
    <name evidence="2" type="ordered locus">Desru_1446</name>
</gene>
<dbReference type="InterPro" id="IPR005149">
    <property type="entry name" value="Tscrpt_reg_PadR_N"/>
</dbReference>
<organism evidence="2 3">
    <name type="scientific">Desulforamulus ruminis (strain ATCC 23193 / DSM 2154 / NCIMB 8452 / DL)</name>
    <name type="common">Desulfotomaculum ruminis</name>
    <dbReference type="NCBI Taxonomy" id="696281"/>
    <lineage>
        <taxon>Bacteria</taxon>
        <taxon>Bacillati</taxon>
        <taxon>Bacillota</taxon>
        <taxon>Clostridia</taxon>
        <taxon>Eubacteriales</taxon>
        <taxon>Peptococcaceae</taxon>
        <taxon>Desulforamulus</taxon>
    </lineage>
</organism>
<dbReference type="AlphaFoldDB" id="F6DQD4"/>
<dbReference type="HOGENOM" id="CLU_063440_3_1_9"/>
<dbReference type="EMBL" id="CP002780">
    <property type="protein sequence ID" value="AEG59712.1"/>
    <property type="molecule type" value="Genomic_DNA"/>
</dbReference>
<reference evidence="2 3" key="2">
    <citation type="journal article" date="2012" name="Stand. Genomic Sci.">
        <title>Complete genome sequence of the sulfate-reducing firmicute Desulfotomaculum ruminis type strain (DL(T)).</title>
        <authorList>
            <person name="Spring S."/>
            <person name="Visser M."/>
            <person name="Lu M."/>
            <person name="Copeland A."/>
            <person name="Lapidus A."/>
            <person name="Lucas S."/>
            <person name="Cheng J.F."/>
            <person name="Han C."/>
            <person name="Tapia R."/>
            <person name="Goodwin L.A."/>
            <person name="Pitluck S."/>
            <person name="Ivanova N."/>
            <person name="Land M."/>
            <person name="Hauser L."/>
            <person name="Larimer F."/>
            <person name="Rohde M."/>
            <person name="Goker M."/>
            <person name="Detter J.C."/>
            <person name="Kyrpides N.C."/>
            <person name="Woyke T."/>
            <person name="Schaap P.J."/>
            <person name="Plugge C.M."/>
            <person name="Muyzer G."/>
            <person name="Kuever J."/>
            <person name="Pereira I.A."/>
            <person name="Parshina S.N."/>
            <person name="Bernier-Latmani R."/>
            <person name="Stams A.J."/>
            <person name="Klenk H.P."/>
        </authorList>
    </citation>
    <scope>NUCLEOTIDE SEQUENCE [LARGE SCALE GENOMIC DNA]</scope>
    <source>
        <strain evidence="3">ATCC 23193 / DSM 2154 / NCIB 8452 / DL</strain>
    </source>
</reference>
<dbReference type="Pfam" id="PF03551">
    <property type="entry name" value="PadR"/>
    <property type="match status" value="1"/>
</dbReference>
<protein>
    <submittedName>
        <fullName evidence="2">Transcriptional regulator PadR family protein</fullName>
    </submittedName>
</protein>
<proteinExistence type="predicted"/>
<dbReference type="KEGG" id="dru:Desru_1446"/>
<dbReference type="InterPro" id="IPR036390">
    <property type="entry name" value="WH_DNA-bd_sf"/>
</dbReference>
<dbReference type="Proteomes" id="UP000009234">
    <property type="component" value="Chromosome"/>
</dbReference>
<dbReference type="PANTHER" id="PTHR33169:SF14">
    <property type="entry name" value="TRANSCRIPTIONAL REGULATOR RV3488"/>
    <property type="match status" value="1"/>
</dbReference>
<sequence length="126" mass="14466">MITNEIEYRGGGILENLSEMLKGVLDGIVLEIISRDEIYGYEIAKRLHAMGFEGLAEATVYALLLRLEKNKLVHITKKPSEIGPPRKFYTLNERGLEELATFWARWDFLSERIQILRNNGGKDNEL</sequence>
<dbReference type="eggNOG" id="COG1695">
    <property type="taxonomic scope" value="Bacteria"/>
</dbReference>
<keyword evidence="3" id="KW-1185">Reference proteome</keyword>
<dbReference type="InterPro" id="IPR052509">
    <property type="entry name" value="Metal_resp_DNA-bind_regulator"/>
</dbReference>
<evidence type="ECO:0000313" key="2">
    <source>
        <dbReference type="EMBL" id="AEG59712.1"/>
    </source>
</evidence>
<dbReference type="STRING" id="696281.Desru_1446"/>
<reference evidence="3" key="1">
    <citation type="submission" date="2011-05" db="EMBL/GenBank/DDBJ databases">
        <title>Complete sequence of Desulfotomaculum ruminis DSM 2154.</title>
        <authorList>
            <person name="Lucas S."/>
            <person name="Copeland A."/>
            <person name="Lapidus A."/>
            <person name="Cheng J.-F."/>
            <person name="Goodwin L."/>
            <person name="Pitluck S."/>
            <person name="Lu M."/>
            <person name="Detter J.C."/>
            <person name="Han C."/>
            <person name="Tapia R."/>
            <person name="Land M."/>
            <person name="Hauser L."/>
            <person name="Kyrpides N."/>
            <person name="Ivanova N."/>
            <person name="Mikhailova N."/>
            <person name="Pagani I."/>
            <person name="Stams A.J.M."/>
            <person name="Plugge C.M."/>
            <person name="Muyzer G."/>
            <person name="Kuever J."/>
            <person name="Parshina S.N."/>
            <person name="Ivanova A.E."/>
            <person name="Nazina T.N."/>
            <person name="Brambilla E."/>
            <person name="Spring S."/>
            <person name="Klenk H.-P."/>
            <person name="Woyke T."/>
        </authorList>
    </citation>
    <scope>NUCLEOTIDE SEQUENCE [LARGE SCALE GENOMIC DNA]</scope>
    <source>
        <strain evidence="3">ATCC 23193 / DSM 2154 / NCIB 8452 / DL</strain>
    </source>
</reference>
<accession>F6DQD4</accession>
<feature type="domain" description="Transcription regulator PadR N-terminal" evidence="1">
    <location>
        <begin position="29"/>
        <end position="100"/>
    </location>
</feature>
<dbReference type="InterPro" id="IPR036388">
    <property type="entry name" value="WH-like_DNA-bd_sf"/>
</dbReference>
<dbReference type="PANTHER" id="PTHR33169">
    <property type="entry name" value="PADR-FAMILY TRANSCRIPTIONAL REGULATOR"/>
    <property type="match status" value="1"/>
</dbReference>
<dbReference type="SUPFAM" id="SSF46785">
    <property type="entry name" value="Winged helix' DNA-binding domain"/>
    <property type="match status" value="1"/>
</dbReference>
<name>F6DQD4_DESRL</name>
<dbReference type="Gene3D" id="1.10.10.10">
    <property type="entry name" value="Winged helix-like DNA-binding domain superfamily/Winged helix DNA-binding domain"/>
    <property type="match status" value="1"/>
</dbReference>